<dbReference type="EMBL" id="CBXI010000022">
    <property type="protein sequence ID" value="CDL91204.1"/>
    <property type="molecule type" value="Genomic_DNA"/>
</dbReference>
<proteinExistence type="predicted"/>
<dbReference type="Proteomes" id="UP000019482">
    <property type="component" value="Unassembled WGS sequence"/>
</dbReference>
<accession>W6N7C6</accession>
<protein>
    <submittedName>
        <fullName evidence="1">Uncharacterized protein</fullName>
    </submittedName>
</protein>
<reference evidence="1 2" key="1">
    <citation type="journal article" date="2015" name="Genome Announc.">
        <title>Draft Genome Sequence of Clostridium tyrobutyricum Strain DIVETGP, Isolated from Cow's Milk for Grana Padano Production.</title>
        <authorList>
            <person name="Soggiu A."/>
            <person name="Piras C."/>
            <person name="Gaiarsa S."/>
            <person name="Sassera D."/>
            <person name="Roncada P."/>
            <person name="Bendixen E."/>
            <person name="Brasca M."/>
            <person name="Bonizzi L."/>
        </authorList>
    </citation>
    <scope>NUCLEOTIDE SEQUENCE [LARGE SCALE GENOMIC DNA]</scope>
    <source>
        <strain evidence="1 2">DIVETGP</strain>
    </source>
</reference>
<name>W6N7C6_CLOTY</name>
<comment type="caution">
    <text evidence="1">The sequence shown here is derived from an EMBL/GenBank/DDBJ whole genome shotgun (WGS) entry which is preliminary data.</text>
</comment>
<dbReference type="GeneID" id="29420983"/>
<gene>
    <name evidence="1" type="ORF">CTDIVETGP_1274</name>
</gene>
<evidence type="ECO:0000313" key="1">
    <source>
        <dbReference type="EMBL" id="CDL91204.1"/>
    </source>
</evidence>
<organism evidence="1 2">
    <name type="scientific">Clostridium tyrobutyricum DIVETGP</name>
    <dbReference type="NCBI Taxonomy" id="1408889"/>
    <lineage>
        <taxon>Bacteria</taxon>
        <taxon>Bacillati</taxon>
        <taxon>Bacillota</taxon>
        <taxon>Clostridia</taxon>
        <taxon>Eubacteriales</taxon>
        <taxon>Clostridiaceae</taxon>
        <taxon>Clostridium</taxon>
    </lineage>
</organism>
<keyword evidence="2" id="KW-1185">Reference proteome</keyword>
<sequence>MVENIIDIEKLKKNLLERNIDNKDGLYNSNLKIGSLIKIVQKEDESLALDMENTIVDYIYKIAVEFYNTGFDDARLFLKQLVDL</sequence>
<evidence type="ECO:0000313" key="2">
    <source>
        <dbReference type="Proteomes" id="UP000019482"/>
    </source>
</evidence>
<dbReference type="AlphaFoldDB" id="W6N7C6"/>
<dbReference type="RefSeq" id="WP_017895808.1">
    <property type="nucleotide sequence ID" value="NZ_CBXI010000022.1"/>
</dbReference>